<keyword evidence="2" id="KW-0813">Transport</keyword>
<dbReference type="InterPro" id="IPR003593">
    <property type="entry name" value="AAA+_ATPase"/>
</dbReference>
<reference evidence="6 7" key="1">
    <citation type="submission" date="2020-12" db="EMBL/GenBank/DDBJ databases">
        <title>Vagococcus allomyrinae sp. nov. and Enterococcus lavae sp. nov., isolated from the larvae of Allomyrina dichotoma.</title>
        <authorList>
            <person name="Lee S.D."/>
        </authorList>
    </citation>
    <scope>NUCLEOTIDE SEQUENCE [LARGE SCALE GENOMIC DNA]</scope>
    <source>
        <strain evidence="6 7">BWM-S5</strain>
    </source>
</reference>
<comment type="similarity">
    <text evidence="1">Belongs to the ABC transporter superfamily.</text>
</comment>
<dbReference type="InterPro" id="IPR003439">
    <property type="entry name" value="ABC_transporter-like_ATP-bd"/>
</dbReference>
<dbReference type="Gene3D" id="3.40.50.300">
    <property type="entry name" value="P-loop containing nucleotide triphosphate hydrolases"/>
    <property type="match status" value="1"/>
</dbReference>
<dbReference type="InterPro" id="IPR017871">
    <property type="entry name" value="ABC_transporter-like_CS"/>
</dbReference>
<evidence type="ECO:0000256" key="1">
    <source>
        <dbReference type="ARBA" id="ARBA00005417"/>
    </source>
</evidence>
<evidence type="ECO:0000256" key="2">
    <source>
        <dbReference type="ARBA" id="ARBA00022448"/>
    </source>
</evidence>
<dbReference type="InterPro" id="IPR027417">
    <property type="entry name" value="P-loop_NTPase"/>
</dbReference>
<protein>
    <submittedName>
        <fullName evidence="6">ABC transporter ATP-binding protein</fullName>
    </submittedName>
</protein>
<dbReference type="PROSITE" id="PS50893">
    <property type="entry name" value="ABC_TRANSPORTER_2"/>
    <property type="match status" value="1"/>
</dbReference>
<dbReference type="GO" id="GO:0005524">
    <property type="term" value="F:ATP binding"/>
    <property type="evidence" value="ECO:0007669"/>
    <property type="project" value="UniProtKB-KW"/>
</dbReference>
<dbReference type="PANTHER" id="PTHR42734:SF17">
    <property type="entry name" value="METAL TRANSPORT SYSTEM ATP-BINDING PROTEIN TM_0124-RELATED"/>
    <property type="match status" value="1"/>
</dbReference>
<dbReference type="PANTHER" id="PTHR42734">
    <property type="entry name" value="METAL TRANSPORT SYSTEM ATP-BINDING PROTEIN TM_0124-RELATED"/>
    <property type="match status" value="1"/>
</dbReference>
<gene>
    <name evidence="6" type="ORF">I6N96_14230</name>
</gene>
<keyword evidence="4 6" id="KW-0067">ATP-binding</keyword>
<accession>A0ABS4CNV4</accession>
<evidence type="ECO:0000259" key="5">
    <source>
        <dbReference type="PROSITE" id="PS50893"/>
    </source>
</evidence>
<sequence>MSIINCKDVSLIKDGKVLLDQINWTVEKQEHWAILGLNGAGKTLLLQIITGYLWPSKGEVTVLNQRFGTSSIPELQRRIGWVSTALQQRIRGNETSERVILSGKFASIGIYEHYSTKDMEKAKQLLMDSGGSSLLGKSYQILSQGERQLVLICRALMADPELLILDEPCNGLDLFAREKLLEQIGGIAESQNSPTLLYVSHHTEEILSCFQHLLLLKEGKIVRQGLRNELFNEEVLTSFYNEPIQLLPLGKDRLAAYPV</sequence>
<proteinExistence type="inferred from homology"/>
<comment type="caution">
    <text evidence="6">The sequence shown here is derived from an EMBL/GenBank/DDBJ whole genome shotgun (WGS) entry which is preliminary data.</text>
</comment>
<keyword evidence="3" id="KW-0547">Nucleotide-binding</keyword>
<organism evidence="6 7">
    <name type="scientific">Enterococcus larvae</name>
    <dbReference type="NCBI Taxonomy" id="2794352"/>
    <lineage>
        <taxon>Bacteria</taxon>
        <taxon>Bacillati</taxon>
        <taxon>Bacillota</taxon>
        <taxon>Bacilli</taxon>
        <taxon>Lactobacillales</taxon>
        <taxon>Enterococcaceae</taxon>
        <taxon>Enterococcus</taxon>
    </lineage>
</organism>
<dbReference type="InterPro" id="IPR050153">
    <property type="entry name" value="Metal_Ion_Import_ABC"/>
</dbReference>
<evidence type="ECO:0000256" key="3">
    <source>
        <dbReference type="ARBA" id="ARBA00022741"/>
    </source>
</evidence>
<dbReference type="SMART" id="SM00382">
    <property type="entry name" value="AAA"/>
    <property type="match status" value="1"/>
</dbReference>
<keyword evidence="7" id="KW-1185">Reference proteome</keyword>
<dbReference type="RefSeq" id="WP_209558225.1">
    <property type="nucleotide sequence ID" value="NZ_JAEDXU010000008.1"/>
</dbReference>
<evidence type="ECO:0000313" key="7">
    <source>
        <dbReference type="Proteomes" id="UP000673375"/>
    </source>
</evidence>
<evidence type="ECO:0000256" key="4">
    <source>
        <dbReference type="ARBA" id="ARBA00022840"/>
    </source>
</evidence>
<dbReference type="SUPFAM" id="SSF52540">
    <property type="entry name" value="P-loop containing nucleoside triphosphate hydrolases"/>
    <property type="match status" value="1"/>
</dbReference>
<dbReference type="EMBL" id="JAEDXU010000008">
    <property type="protein sequence ID" value="MBP1047439.1"/>
    <property type="molecule type" value="Genomic_DNA"/>
</dbReference>
<feature type="domain" description="ABC transporter" evidence="5">
    <location>
        <begin position="4"/>
        <end position="243"/>
    </location>
</feature>
<dbReference type="Pfam" id="PF00005">
    <property type="entry name" value="ABC_tran"/>
    <property type="match status" value="1"/>
</dbReference>
<evidence type="ECO:0000313" key="6">
    <source>
        <dbReference type="EMBL" id="MBP1047439.1"/>
    </source>
</evidence>
<name>A0ABS4CNV4_9ENTE</name>
<dbReference type="PROSITE" id="PS00211">
    <property type="entry name" value="ABC_TRANSPORTER_1"/>
    <property type="match status" value="1"/>
</dbReference>
<dbReference type="Proteomes" id="UP000673375">
    <property type="component" value="Unassembled WGS sequence"/>
</dbReference>